<organism evidence="3 4">
    <name type="scientific">Neotamlana nanhaiensis</name>
    <dbReference type="NCBI Taxonomy" id="1382798"/>
    <lineage>
        <taxon>Bacteria</taxon>
        <taxon>Pseudomonadati</taxon>
        <taxon>Bacteroidota</taxon>
        <taxon>Flavobacteriia</taxon>
        <taxon>Flavobacteriales</taxon>
        <taxon>Flavobacteriaceae</taxon>
        <taxon>Neotamlana</taxon>
    </lineage>
</organism>
<feature type="transmembrane region" description="Helical" evidence="1">
    <location>
        <begin position="74"/>
        <end position="92"/>
    </location>
</feature>
<dbReference type="EMBL" id="JTDV01000011">
    <property type="protein sequence ID" value="KJD31924.1"/>
    <property type="molecule type" value="Genomic_DNA"/>
</dbReference>
<sequence length="337" mass="37774">MNRRLLGNILIISIIILSFSGVFMYLKPYSKNMASVHTFFGLAFILLIVFHIINNKKPLFNYISGKNKSVFKKLQAPFIFGAIIIVAIGLFLNLPGLRKVYNFGNAFRNSQIGKFEETFDYDIIKLENAIGDISIDVEIKRGESFKYPLLAIWAEDSLGNYIETLYVSKVIATSNYSKEKEPEIIRRPEALPYWSHKRGIKASDGLFVPLGDAPDLDAVSGATPTSNFIVKSKASIRDYGNVRVLMEINQSFDWNEYYSQNRFPDDKVYSGNGYVGQPSLVYAASIDATSLTGEANYKIMEVIGHGHHSGQNGQLYPDVSNITSAKHIAERVILTVK</sequence>
<evidence type="ECO:0000256" key="1">
    <source>
        <dbReference type="SAM" id="Phobius"/>
    </source>
</evidence>
<evidence type="ECO:0000313" key="3">
    <source>
        <dbReference type="EMBL" id="KJD31924.1"/>
    </source>
</evidence>
<dbReference type="InterPro" id="IPR025517">
    <property type="entry name" value="DUF4405"/>
</dbReference>
<dbReference type="AlphaFoldDB" id="A0A0D7VYR3"/>
<feature type="transmembrane region" description="Helical" evidence="1">
    <location>
        <begin position="32"/>
        <end position="53"/>
    </location>
</feature>
<evidence type="ECO:0000313" key="4">
    <source>
        <dbReference type="Proteomes" id="UP000032361"/>
    </source>
</evidence>
<dbReference type="PATRIC" id="fig|1382798.3.peg.1018"/>
<accession>A0A0D7VYR3</accession>
<gene>
    <name evidence="3" type="ORF">PK35_12305</name>
</gene>
<feature type="domain" description="Flavinylation-associated cytochrome" evidence="2">
    <location>
        <begin position="9"/>
        <end position="53"/>
    </location>
</feature>
<feature type="transmembrane region" description="Helical" evidence="1">
    <location>
        <begin position="5"/>
        <end position="26"/>
    </location>
</feature>
<keyword evidence="1" id="KW-0472">Membrane</keyword>
<dbReference type="STRING" id="1382798.PK35_12305"/>
<proteinExistence type="predicted"/>
<dbReference type="Pfam" id="PF14358">
    <property type="entry name" value="DUF4405"/>
    <property type="match status" value="1"/>
</dbReference>
<dbReference type="OrthoDB" id="1027826at2"/>
<keyword evidence="1" id="KW-1133">Transmembrane helix</keyword>
<comment type="caution">
    <text evidence="3">The sequence shown here is derived from an EMBL/GenBank/DDBJ whole genome shotgun (WGS) entry which is preliminary data.</text>
</comment>
<protein>
    <recommendedName>
        <fullName evidence="2">Flavinylation-associated cytochrome domain-containing protein</fullName>
    </recommendedName>
</protein>
<dbReference type="RefSeq" id="WP_044626864.1">
    <property type="nucleotide sequence ID" value="NZ_JTDV01000011.1"/>
</dbReference>
<reference evidence="3 4" key="1">
    <citation type="journal article" date="2015" name="Antonie Van Leeuwenhoek">
        <title>Tamlana nanhaiensis sp. nov., isolated from surface seawater collected from the South China Sea.</title>
        <authorList>
            <person name="Liu X."/>
            <person name="Lai Q."/>
            <person name="Du Y."/>
            <person name="Li G."/>
            <person name="Sun F."/>
            <person name="Shao Z."/>
        </authorList>
    </citation>
    <scope>NUCLEOTIDE SEQUENCE [LARGE SCALE GENOMIC DNA]</scope>
    <source>
        <strain evidence="3 4">FHC16</strain>
    </source>
</reference>
<keyword evidence="1" id="KW-0812">Transmembrane</keyword>
<evidence type="ECO:0000259" key="2">
    <source>
        <dbReference type="Pfam" id="PF14358"/>
    </source>
</evidence>
<name>A0A0D7VYR3_9FLAO</name>
<keyword evidence="4" id="KW-1185">Reference proteome</keyword>
<dbReference type="Proteomes" id="UP000032361">
    <property type="component" value="Unassembled WGS sequence"/>
</dbReference>